<reference evidence="12 13" key="1">
    <citation type="submission" date="2018-05" db="EMBL/GenBank/DDBJ databases">
        <title>Genomic Encyclopedia of Type Strains, Phase IV (KMG-V): Genome sequencing to study the core and pangenomes of soil and plant-associated prokaryotes.</title>
        <authorList>
            <person name="Whitman W."/>
        </authorList>
    </citation>
    <scope>NUCLEOTIDE SEQUENCE [LARGE SCALE GENOMIC DNA]</scope>
    <source>
        <strain evidence="12 13">SIr-6563</strain>
    </source>
</reference>
<evidence type="ECO:0000256" key="10">
    <source>
        <dbReference type="ARBA" id="ARBA00023288"/>
    </source>
</evidence>
<evidence type="ECO:0000256" key="1">
    <source>
        <dbReference type="ARBA" id="ARBA00004141"/>
    </source>
</evidence>
<comment type="caution">
    <text evidence="12">The sequence shown here is derived from an EMBL/GenBank/DDBJ whole genome shotgun (WGS) entry which is preliminary data.</text>
</comment>
<evidence type="ECO:0000313" key="12">
    <source>
        <dbReference type="EMBL" id="PXX06208.1"/>
    </source>
</evidence>
<dbReference type="InterPro" id="IPR031381">
    <property type="entry name" value="YtcA"/>
</dbReference>
<evidence type="ECO:0000256" key="5">
    <source>
        <dbReference type="ARBA" id="ARBA00022692"/>
    </source>
</evidence>
<keyword evidence="9" id="KW-0564">Palmitate</keyword>
<accession>A0ABX5MCZ0</accession>
<keyword evidence="5 11" id="KW-0812">Transmembrane</keyword>
<proteinExistence type="inferred from homology"/>
<evidence type="ECO:0000256" key="2">
    <source>
        <dbReference type="ARBA" id="ARBA00008208"/>
    </source>
</evidence>
<feature type="transmembrane region" description="Helical" evidence="11">
    <location>
        <begin position="82"/>
        <end position="100"/>
    </location>
</feature>
<keyword evidence="7 11" id="KW-1133">Transmembrane helix</keyword>
<dbReference type="EMBL" id="QJJV01000036">
    <property type="protein sequence ID" value="PXX06208.1"/>
    <property type="molecule type" value="Genomic_DNA"/>
</dbReference>
<keyword evidence="6" id="KW-0732">Signal</keyword>
<gene>
    <name evidence="12" type="ORF">C7400_13640</name>
</gene>
<dbReference type="RefSeq" id="WP_220033112.1">
    <property type="nucleotide sequence ID" value="NZ_QJJV01000036.1"/>
</dbReference>
<evidence type="ECO:0000256" key="3">
    <source>
        <dbReference type="ARBA" id="ARBA00021237"/>
    </source>
</evidence>
<dbReference type="Proteomes" id="UP000247515">
    <property type="component" value="Unassembled WGS sequence"/>
</dbReference>
<comment type="similarity">
    <text evidence="2">Belongs to the YtcA family.</text>
</comment>
<evidence type="ECO:0000256" key="11">
    <source>
        <dbReference type="SAM" id="Phobius"/>
    </source>
</evidence>
<keyword evidence="13" id="KW-1185">Reference proteome</keyword>
<name>A0ABX5MCZ0_9BURK</name>
<dbReference type="Pfam" id="PF17090">
    <property type="entry name" value="Ytca"/>
    <property type="match status" value="1"/>
</dbReference>
<dbReference type="PROSITE" id="PS51257">
    <property type="entry name" value="PROKAR_LIPOPROTEIN"/>
    <property type="match status" value="1"/>
</dbReference>
<evidence type="ECO:0000256" key="4">
    <source>
        <dbReference type="ARBA" id="ARBA00022475"/>
    </source>
</evidence>
<evidence type="ECO:0000256" key="7">
    <source>
        <dbReference type="ARBA" id="ARBA00022989"/>
    </source>
</evidence>
<feature type="transmembrane region" description="Helical" evidence="11">
    <location>
        <begin position="46"/>
        <end position="70"/>
    </location>
</feature>
<protein>
    <recommendedName>
        <fullName evidence="3">Uncharacterized protein YtcA</fullName>
    </recommendedName>
</protein>
<evidence type="ECO:0000313" key="13">
    <source>
        <dbReference type="Proteomes" id="UP000247515"/>
    </source>
</evidence>
<evidence type="ECO:0000256" key="8">
    <source>
        <dbReference type="ARBA" id="ARBA00023136"/>
    </source>
</evidence>
<evidence type="ECO:0000256" key="9">
    <source>
        <dbReference type="ARBA" id="ARBA00023139"/>
    </source>
</evidence>
<keyword evidence="4" id="KW-1003">Cell membrane</keyword>
<keyword evidence="10" id="KW-0449">Lipoprotein</keyword>
<keyword evidence="8 11" id="KW-0472">Membrane</keyword>
<comment type="subcellular location">
    <subcellularLocation>
        <location evidence="1">Membrane</location>
        <topology evidence="1">Multi-pass membrane protein</topology>
    </subcellularLocation>
</comment>
<organism evidence="12 13">
    <name type="scientific">Paraburkholderia tropica</name>
    <dbReference type="NCBI Taxonomy" id="92647"/>
    <lineage>
        <taxon>Bacteria</taxon>
        <taxon>Pseudomonadati</taxon>
        <taxon>Pseudomonadota</taxon>
        <taxon>Betaproteobacteria</taxon>
        <taxon>Burkholderiales</taxon>
        <taxon>Burkholderiaceae</taxon>
        <taxon>Paraburkholderia</taxon>
    </lineage>
</organism>
<sequence>MYLRFMTRERGARAVRSRHRAVVVLAACGALCGCSAAPSIAVLGAYFPEWMFCISGGVLLLVCLHVLLSLSGRGGWLAPPALVYPALAVLFSIALWVVAFNL</sequence>
<evidence type="ECO:0000256" key="6">
    <source>
        <dbReference type="ARBA" id="ARBA00022729"/>
    </source>
</evidence>